<dbReference type="CDD" id="cd02149">
    <property type="entry name" value="NfsB-like"/>
    <property type="match status" value="1"/>
</dbReference>
<accession>A0A9E9P3G3</accession>
<feature type="domain" description="Nitroreductase" evidence="8">
    <location>
        <begin position="13"/>
        <end position="198"/>
    </location>
</feature>
<evidence type="ECO:0000259" key="8">
    <source>
        <dbReference type="Pfam" id="PF00881"/>
    </source>
</evidence>
<keyword evidence="7" id="KW-0520">NAD</keyword>
<dbReference type="InterPro" id="IPR050627">
    <property type="entry name" value="Nitroreductase/BluB"/>
</dbReference>
<evidence type="ECO:0000313" key="10">
    <source>
        <dbReference type="Proteomes" id="UP001156215"/>
    </source>
</evidence>
<dbReference type="Pfam" id="PF00881">
    <property type="entry name" value="Nitroreductase"/>
    <property type="match status" value="1"/>
</dbReference>
<dbReference type="RefSeq" id="WP_269308115.1">
    <property type="nucleotide sequence ID" value="NZ_CP098242.1"/>
</dbReference>
<evidence type="ECO:0000256" key="5">
    <source>
        <dbReference type="ARBA" id="ARBA00022857"/>
    </source>
</evidence>
<reference evidence="9" key="1">
    <citation type="journal article" date="2022" name="Front. Microbiol.">
        <title>New perspectives on an old grouping: The genomic and phenotypic variability of Oxalobacter formigenes and the implications for calcium oxalate stone prevention.</title>
        <authorList>
            <person name="Chmiel J.A."/>
            <person name="Carr C."/>
            <person name="Stuivenberg G.A."/>
            <person name="Venema R."/>
            <person name="Chanyi R.M."/>
            <person name="Al K.F."/>
            <person name="Giguere D."/>
            <person name="Say H."/>
            <person name="Akouris P.P."/>
            <person name="Dominguez Romero S.A."/>
            <person name="Kwong A."/>
            <person name="Tai V."/>
            <person name="Koval S.F."/>
            <person name="Razvi H."/>
            <person name="Bjazevic J."/>
            <person name="Burton J.P."/>
        </authorList>
    </citation>
    <scope>NUCLEOTIDE SEQUENCE</scope>
    <source>
        <strain evidence="9">WoOx3</strain>
    </source>
</reference>
<proteinExistence type="inferred from homology"/>
<dbReference type="SUPFAM" id="SSF55469">
    <property type="entry name" value="FMN-dependent nitroreductase-like"/>
    <property type="match status" value="1"/>
</dbReference>
<evidence type="ECO:0000256" key="7">
    <source>
        <dbReference type="ARBA" id="ARBA00023027"/>
    </source>
</evidence>
<keyword evidence="5" id="KW-0521">NADP</keyword>
<dbReference type="PANTHER" id="PTHR23026">
    <property type="entry name" value="NADPH NITROREDUCTASE"/>
    <property type="match status" value="1"/>
</dbReference>
<organism evidence="9 10">
    <name type="scientific">Oxalobacter vibrioformis</name>
    <dbReference type="NCBI Taxonomy" id="933080"/>
    <lineage>
        <taxon>Bacteria</taxon>
        <taxon>Pseudomonadati</taxon>
        <taxon>Pseudomonadota</taxon>
        <taxon>Betaproteobacteria</taxon>
        <taxon>Burkholderiales</taxon>
        <taxon>Oxalobacteraceae</taxon>
        <taxon>Oxalobacter</taxon>
    </lineage>
</organism>
<dbReference type="InterPro" id="IPR000415">
    <property type="entry name" value="Nitroreductase-like"/>
</dbReference>
<keyword evidence="4" id="KW-0288">FMN</keyword>
<dbReference type="EMBL" id="CP098242">
    <property type="protein sequence ID" value="WAW09121.1"/>
    <property type="molecule type" value="Genomic_DNA"/>
</dbReference>
<keyword evidence="3" id="KW-0285">Flavoprotein</keyword>
<evidence type="ECO:0000256" key="3">
    <source>
        <dbReference type="ARBA" id="ARBA00022630"/>
    </source>
</evidence>
<evidence type="ECO:0000256" key="4">
    <source>
        <dbReference type="ARBA" id="ARBA00022643"/>
    </source>
</evidence>
<dbReference type="Gene3D" id="3.40.109.10">
    <property type="entry name" value="NADH Oxidase"/>
    <property type="match status" value="1"/>
</dbReference>
<sequence>MISQDAILSAFQFRHACKAFDPDKKISDADFNLILESGRLSPSSFGFEPWKFLVIQNATLREKLRTVSWGAQTQLPTASHYVAIMCYRDGMRFDSGHVTRMMKAVQHLPDEVAANKRERFRQFQEENRLLDTPRTLFDWAGKQAYIALGNMMTTAALMGIDSCAIEGANLDASESILSEAGLTENGQLGLSVMVAFGYRVNEPGAKTRQSMDEVVVWVK</sequence>
<dbReference type="GO" id="GO:0046857">
    <property type="term" value="F:oxidoreductase activity, acting on other nitrogenous compounds as donors, with NAD or NADP as acceptor"/>
    <property type="evidence" value="ECO:0007669"/>
    <property type="project" value="TreeGrafter"/>
</dbReference>
<dbReference type="GO" id="GO:0046256">
    <property type="term" value="P:2,4,6-trinitrotoluene catabolic process"/>
    <property type="evidence" value="ECO:0007669"/>
    <property type="project" value="TreeGrafter"/>
</dbReference>
<evidence type="ECO:0000256" key="1">
    <source>
        <dbReference type="ARBA" id="ARBA00001917"/>
    </source>
</evidence>
<dbReference type="AlphaFoldDB" id="A0A9E9P3G3"/>
<comment type="cofactor">
    <cofactor evidence="1">
        <name>FMN</name>
        <dbReference type="ChEBI" id="CHEBI:58210"/>
    </cofactor>
</comment>
<dbReference type="PANTHER" id="PTHR23026:SF125">
    <property type="entry name" value="OXYGEN-INSENSITIVE NAD(P)H NITROREDUCTASE"/>
    <property type="match status" value="1"/>
</dbReference>
<evidence type="ECO:0000256" key="2">
    <source>
        <dbReference type="ARBA" id="ARBA00007118"/>
    </source>
</evidence>
<dbReference type="KEGG" id="ovb:NB640_07460"/>
<keyword evidence="10" id="KW-1185">Reference proteome</keyword>
<dbReference type="Proteomes" id="UP001156215">
    <property type="component" value="Chromosome"/>
</dbReference>
<dbReference type="GO" id="GO:0005829">
    <property type="term" value="C:cytosol"/>
    <property type="evidence" value="ECO:0007669"/>
    <property type="project" value="TreeGrafter"/>
</dbReference>
<name>A0A9E9P3G3_9BURK</name>
<comment type="similarity">
    <text evidence="2">Belongs to the nitroreductase family.</text>
</comment>
<keyword evidence="6" id="KW-0560">Oxidoreductase</keyword>
<dbReference type="InterPro" id="IPR033878">
    <property type="entry name" value="NfsB-like"/>
</dbReference>
<evidence type="ECO:0000313" key="9">
    <source>
        <dbReference type="EMBL" id="WAW09121.1"/>
    </source>
</evidence>
<evidence type="ECO:0000256" key="6">
    <source>
        <dbReference type="ARBA" id="ARBA00023002"/>
    </source>
</evidence>
<dbReference type="InterPro" id="IPR029479">
    <property type="entry name" value="Nitroreductase"/>
</dbReference>
<gene>
    <name evidence="9" type="ORF">NB640_07460</name>
</gene>
<protein>
    <submittedName>
        <fullName evidence="9">NAD(P)H-dependent oxidoreductase</fullName>
    </submittedName>
</protein>